<dbReference type="EMBL" id="JASPKZ010004214">
    <property type="protein sequence ID" value="KAJ9590462.1"/>
    <property type="molecule type" value="Genomic_DNA"/>
</dbReference>
<evidence type="ECO:0000256" key="1">
    <source>
        <dbReference type="SAM" id="SignalP"/>
    </source>
</evidence>
<dbReference type="Proteomes" id="UP001233999">
    <property type="component" value="Unassembled WGS sequence"/>
</dbReference>
<accession>A0AAD8A2B1</accession>
<proteinExistence type="predicted"/>
<name>A0AAD8A2B1_DIPPU</name>
<comment type="caution">
    <text evidence="2">The sequence shown here is derived from an EMBL/GenBank/DDBJ whole genome shotgun (WGS) entry which is preliminary data.</text>
</comment>
<gene>
    <name evidence="2" type="ORF">L9F63_016493</name>
</gene>
<organism evidence="2 3">
    <name type="scientific">Diploptera punctata</name>
    <name type="common">Pacific beetle cockroach</name>
    <dbReference type="NCBI Taxonomy" id="6984"/>
    <lineage>
        <taxon>Eukaryota</taxon>
        <taxon>Metazoa</taxon>
        <taxon>Ecdysozoa</taxon>
        <taxon>Arthropoda</taxon>
        <taxon>Hexapoda</taxon>
        <taxon>Insecta</taxon>
        <taxon>Pterygota</taxon>
        <taxon>Neoptera</taxon>
        <taxon>Polyneoptera</taxon>
        <taxon>Dictyoptera</taxon>
        <taxon>Blattodea</taxon>
        <taxon>Blaberoidea</taxon>
        <taxon>Blaberidae</taxon>
        <taxon>Diplopterinae</taxon>
        <taxon>Diploptera</taxon>
    </lineage>
</organism>
<dbReference type="AlphaFoldDB" id="A0AAD8A2B1"/>
<feature type="chain" id="PRO_5042294687" evidence="1">
    <location>
        <begin position="27"/>
        <end position="122"/>
    </location>
</feature>
<keyword evidence="3" id="KW-1185">Reference proteome</keyword>
<evidence type="ECO:0000313" key="2">
    <source>
        <dbReference type="EMBL" id="KAJ9590462.1"/>
    </source>
</evidence>
<protein>
    <submittedName>
        <fullName evidence="2">Uncharacterized protein</fullName>
    </submittedName>
</protein>
<reference evidence="2" key="2">
    <citation type="submission" date="2023-05" db="EMBL/GenBank/DDBJ databases">
        <authorList>
            <person name="Fouks B."/>
        </authorList>
    </citation>
    <scope>NUCLEOTIDE SEQUENCE</scope>
    <source>
        <strain evidence="2">Stay&amp;Tobe</strain>
        <tissue evidence="2">Testes</tissue>
    </source>
</reference>
<reference evidence="2" key="1">
    <citation type="journal article" date="2023" name="IScience">
        <title>Live-bearing cockroach genome reveals convergent evolutionary mechanisms linked to viviparity in insects and beyond.</title>
        <authorList>
            <person name="Fouks B."/>
            <person name="Harrison M.C."/>
            <person name="Mikhailova A.A."/>
            <person name="Marchal E."/>
            <person name="English S."/>
            <person name="Carruthers M."/>
            <person name="Jennings E.C."/>
            <person name="Chiamaka E.L."/>
            <person name="Frigard R.A."/>
            <person name="Pippel M."/>
            <person name="Attardo G.M."/>
            <person name="Benoit J.B."/>
            <person name="Bornberg-Bauer E."/>
            <person name="Tobe S.S."/>
        </authorList>
    </citation>
    <scope>NUCLEOTIDE SEQUENCE</scope>
    <source>
        <strain evidence="2">Stay&amp;Tobe</strain>
    </source>
</reference>
<keyword evidence="1" id="KW-0732">Signal</keyword>
<feature type="signal peptide" evidence="1">
    <location>
        <begin position="1"/>
        <end position="26"/>
    </location>
</feature>
<sequence>MASRGTQLNLILNLVLCAVLLEMANCSPAKPNRTCSDMRCLSGEVCVMEGSCDFTGRCNSYPTCRISRGIKPAPVTCETVRCPPGQFCSLIEERCSWKPCPSRPTCVSTNSSSKYAPTLRPW</sequence>
<evidence type="ECO:0000313" key="3">
    <source>
        <dbReference type="Proteomes" id="UP001233999"/>
    </source>
</evidence>